<dbReference type="KEGG" id="bany:112055789"/>
<dbReference type="RefSeq" id="XP_023951763.2">
    <property type="nucleotide sequence ID" value="XM_024095995.2"/>
</dbReference>
<dbReference type="OrthoDB" id="7476497at2759"/>
<dbReference type="AlphaFoldDB" id="A0A6J1P2P5"/>
<evidence type="ECO:0000313" key="2">
    <source>
        <dbReference type="RefSeq" id="XP_023951763.2"/>
    </source>
</evidence>
<organism evidence="1 2">
    <name type="scientific">Bicyclus anynana</name>
    <name type="common">Squinting bush brown butterfly</name>
    <dbReference type="NCBI Taxonomy" id="110368"/>
    <lineage>
        <taxon>Eukaryota</taxon>
        <taxon>Metazoa</taxon>
        <taxon>Ecdysozoa</taxon>
        <taxon>Arthropoda</taxon>
        <taxon>Hexapoda</taxon>
        <taxon>Insecta</taxon>
        <taxon>Pterygota</taxon>
        <taxon>Neoptera</taxon>
        <taxon>Endopterygota</taxon>
        <taxon>Lepidoptera</taxon>
        <taxon>Glossata</taxon>
        <taxon>Ditrysia</taxon>
        <taxon>Papilionoidea</taxon>
        <taxon>Nymphalidae</taxon>
        <taxon>Satyrinae</taxon>
        <taxon>Satyrini</taxon>
        <taxon>Mycalesina</taxon>
        <taxon>Bicyclus</taxon>
    </lineage>
</organism>
<evidence type="ECO:0000313" key="3">
    <source>
        <dbReference type="RefSeq" id="XP_052742861.1"/>
    </source>
</evidence>
<dbReference type="SUPFAM" id="SSF48371">
    <property type="entry name" value="ARM repeat"/>
    <property type="match status" value="1"/>
</dbReference>
<evidence type="ECO:0000313" key="4">
    <source>
        <dbReference type="RefSeq" id="XP_052742862.1"/>
    </source>
</evidence>
<accession>A0A6J1P2P5</accession>
<protein>
    <submittedName>
        <fullName evidence="2 3">Uncharacterized protein LOC112055789 isoform X1</fullName>
    </submittedName>
</protein>
<sequence>MCHKIIFHFNFQTSTNYPVSTIHEVEKMDLQFPITLPGSNLREKHRYLNNFVNETYKRNLSFQEIAILPETSPIDRIFKIDLASKHRNVEYILDNLKRNDMLYVSRSLKCLWILDNQYSDIIKPSYLESTLYPEMIQPAVNKMKHFIWLNLKDKERCQIFYNYYRSNFEDAFNFFWHCSSEFIKSELPNIIDKLSYKQLKIVFEVCPSVSKLYFEILPNNQAALTKYTSNASKYFNCIKSVLKSDGNVFLDIVEKYFDSNSFDAFSSSITEYIMKNYRNRFDAKSELYVAYVLHMKTIAANMTGDQAKELVLKLARAEYLEYWFTYKKVEPLIKRLKSEERSSFKKQVFVDKAIDGKVKEWRYPLPKPLVLKIEDESHVFTDVQHEPYEYENHYLGAGMLKRRVMKKCAMSYECSYVMDCVETIPGKSPLDQLFNRYRFIGFEQTFYELNKNLLAESTIEGRLNMMLVLVSKSGGVPEQVEKFLKLMVERHKNEPTTLRAAVIRSLVKRGSAWRLPENVWSLVLQFGVDIGLDGAETDPTCREGLHAVVLRHLLADAQISPALLTGFLRQFSTFTEYKLNLEEKKLVAKRLPPLILSSDANAFLDTLVQYKVNLKEIPNAKTALLKAAKTDSNLVSRLYKARILRRELFIETFALKQHNAAYINALRHDTSPLKDGKSFAELITKERPNHDWFLKSLNIYFSESGGLAEKHRIALEEAFLLTPKYWFPRPLSSFLTNEELLRRISDFEVLKPQSKWQVVMSTGLRANAHFSKSPVVIDYLDWQWIGAKAIANKALICRKSDQERYIKKLLVWRRSARIAVRLSAETPWAAETFITFCSLRPLAALKVGLTLYLSKDDIQPSIWYAIKTIIQNKDLSQKQRLLRKLSDPKKISKNVVADYWVQVFNIYMKIDEKLAMPVLCTLENIQNDVDQQFMRGLVNKFIETELDPNTFSKDEDDYDSTNKKCMYVRIIAKHLLLCKSENEQSEVIDKVCDSFFDAIEVLMQKPEFKKNLIKLLKDFIFSLKFSKVFLSEQYANCMPVFEAILKRLHKILPMEEYFANYVEIHLTMLYYKSIKQAVKNKPGNFNEPKNRNEAIEIVGRIFGNYVGHEIKELVNKYFKSVIDLYKGPLNDYLRNYFHFNESREVLMTFVVKGLLKTNTTEAYILAEYIFQKEQQFHISQPHRDEILKILKNCKDDEVKMFLYADVLSIPCS</sequence>
<keyword evidence="1" id="KW-1185">Reference proteome</keyword>
<dbReference type="Proteomes" id="UP001652582">
    <property type="component" value="Chromosome 18"/>
</dbReference>
<dbReference type="RefSeq" id="XP_052742861.1">
    <property type="nucleotide sequence ID" value="XM_052886901.1"/>
</dbReference>
<reference evidence="2 3" key="1">
    <citation type="submission" date="2025-05" db="UniProtKB">
        <authorList>
            <consortium name="RefSeq"/>
        </authorList>
    </citation>
    <scope>IDENTIFICATION</scope>
</reference>
<evidence type="ECO:0000313" key="1">
    <source>
        <dbReference type="Proteomes" id="UP001652582"/>
    </source>
</evidence>
<name>A0A6J1P2P5_BICAN</name>
<dbReference type="GeneID" id="112055789"/>
<dbReference type="RefSeq" id="XP_052742862.1">
    <property type="nucleotide sequence ID" value="XM_052886902.1"/>
</dbReference>
<gene>
    <name evidence="2 3 4" type="primary">LOC112055789</name>
</gene>
<proteinExistence type="predicted"/>
<dbReference type="InterPro" id="IPR016024">
    <property type="entry name" value="ARM-type_fold"/>
</dbReference>